<dbReference type="STRING" id="4432.A0A1U7Z1U0"/>
<dbReference type="InParanoid" id="A0A1U7Z1U0"/>
<gene>
    <name evidence="10" type="primary">LOC104589409</name>
</gene>
<dbReference type="eggNOG" id="KOG2256">
    <property type="taxonomic scope" value="Eukaryota"/>
</dbReference>
<dbReference type="SUPFAM" id="SSF56672">
    <property type="entry name" value="DNA/RNA polymerases"/>
    <property type="match status" value="1"/>
</dbReference>
<dbReference type="PANTHER" id="PTHR12687:SF8">
    <property type="entry name" value="PROTEIN REBELOTE"/>
    <property type="match status" value="1"/>
</dbReference>
<keyword evidence="3" id="KW-0378">Hydrolase</keyword>
<keyword evidence="3" id="KW-0645">Protease</keyword>
<sequence>MTVATYFATLEGLWEELDHHLILDWENARYKERHDKQIEEGRAFKFLAGLDPIYESIRSQILGRDEMPDLHHVYYLVRNEEVRRKEMQVDTQTKPAEQSVEHSALISTNQKGNKYSDKRHLKCTHCGGERHVKETCWVLYPHLKPAALKKDEKNQKGQAASGNLVASHSSDGSKHSSTVTSSSTGQIANSSGHGSLGFIVDEVEVLSRTLARLRTNSLASTSLARSGTASAFSATSSIDPASWIIDSGATDHMTHMSYLFSFYHLLSGQDKMRVADGSLSTISGKGVVDLSKDLSLKSEFLAAEFEIKDLGQLRYFLGIEVARSKEGIYICQRKYVLDLLQETGMMGCRPADTPIEQNHGLQESVGEDYLDKERYQKLVGKLIYLSLTRTDIAYAVHVVSQFMHTSKIPHMKVVERILRYLKSCPGKGILFRKHNKIEVEAYTDVDWAGSVGDRKSTSGYCTFVGGNLIFVVLMDIERGMRCGKSWDTSEDFGRDPGNDVDTAEDQGQKIDLSNGRNFEGEAFEGTSFDAIVSEDDSDTMQDDSDSDGFLTEDMSCPYIAETENENDSEENICHIPLLGQNQEIHLELMEKKMKLDRLKKKDPEFSNFLDSHIKDLEQFGSEENLSGGDVEISNHGTSIENGGGLNLNESKVLASSTIDSWCEFVLKQNRVHALPSLLNGYRAACHYGTDVTCRKIEKSETFCKILMFMLCEADNIFRRQLGISNSNCKDTILPMMNSSKWKTMKPLIKSYLRSTVFLLNQVTDSGLLSFTITRLRASIVFFTAFPPLLQRLVKVAVQLWATGGGTVSSSAFFVMHDLACLCSSDFLDPCLVKAYKAFIAHCKFVEPANMKHMQFLGDSFVDLCSVDILKSYSKALLFIQELAKILQHGLTTKKKEVLKKICSWQYINCINLWVKFLSKNIKDHDLQPLLYLIIQIISGVAYLFPGPRYLLLRFKCIQMLNELSISSGVFIPITSLALGALEYCGSGRAGARPEKAFDFSFVLKVPKQWLKSQCFQGECVLSAIKLLSMHLSQWSCHISFPELATITLIFLKKFHEKATSEVIRHRVKHLIDQVQRNVEYVQKKRDEVAFSPKDEESVESFLEFEKCSRNDPFTQYYTRTQQKSISQNISMKEKTSMVESQESKKHKLQTLEEGFNGEKYFKKGKVNSIVGTRDRRRKKPRT</sequence>
<dbReference type="Pfam" id="PF03715">
    <property type="entry name" value="Noc2"/>
    <property type="match status" value="1"/>
</dbReference>
<dbReference type="Pfam" id="PF22936">
    <property type="entry name" value="Pol_BBD"/>
    <property type="match status" value="1"/>
</dbReference>
<feature type="transmembrane region" description="Helical" evidence="6">
    <location>
        <begin position="929"/>
        <end position="951"/>
    </location>
</feature>
<proteinExistence type="inferred from homology"/>
<dbReference type="InterPro" id="IPR013103">
    <property type="entry name" value="RVT_2"/>
</dbReference>
<keyword evidence="6" id="KW-0472">Membrane</keyword>
<evidence type="ECO:0000256" key="2">
    <source>
        <dbReference type="ARBA" id="ARBA00005907"/>
    </source>
</evidence>
<feature type="region of interest" description="Disordered" evidence="5">
    <location>
        <begin position="150"/>
        <end position="188"/>
    </location>
</feature>
<dbReference type="GO" id="GO:0004190">
    <property type="term" value="F:aspartic-type endopeptidase activity"/>
    <property type="evidence" value="ECO:0007669"/>
    <property type="project" value="UniProtKB-KW"/>
</dbReference>
<evidence type="ECO:0000256" key="5">
    <source>
        <dbReference type="SAM" id="MobiDB-lite"/>
    </source>
</evidence>
<dbReference type="InterPro" id="IPR043502">
    <property type="entry name" value="DNA/RNA_pol_sf"/>
</dbReference>
<comment type="similarity">
    <text evidence="2">Belongs to the NOC2 family.</text>
</comment>
<evidence type="ECO:0000313" key="9">
    <source>
        <dbReference type="Proteomes" id="UP000189703"/>
    </source>
</evidence>
<feature type="domain" description="Reverse transcriptase Ty1/copia-type" evidence="7">
    <location>
        <begin position="299"/>
        <end position="356"/>
    </location>
</feature>
<dbReference type="eggNOG" id="KOG0017">
    <property type="taxonomic scope" value="Eukaryota"/>
</dbReference>
<name>A0A1U7Z1U0_NELNU</name>
<dbReference type="InterPro" id="IPR005343">
    <property type="entry name" value="Noc2"/>
</dbReference>
<comment type="subcellular location">
    <subcellularLocation>
        <location evidence="1">Nucleus</location>
    </subcellularLocation>
</comment>
<dbReference type="PANTHER" id="PTHR12687">
    <property type="entry name" value="NUCLEOLAR COMPLEX 2 AND RAD4-RELATED"/>
    <property type="match status" value="1"/>
</dbReference>
<accession>A0A1U7Z1U0</accession>
<feature type="region of interest" description="Disordered" evidence="5">
    <location>
        <begin position="91"/>
        <end position="113"/>
    </location>
</feature>
<feature type="compositionally biased region" description="Polar residues" evidence="5">
    <location>
        <begin position="156"/>
        <end position="166"/>
    </location>
</feature>
<evidence type="ECO:0000256" key="1">
    <source>
        <dbReference type="ARBA" id="ARBA00004123"/>
    </source>
</evidence>
<dbReference type="InterPro" id="IPR054722">
    <property type="entry name" value="PolX-like_BBD"/>
</dbReference>
<evidence type="ECO:0000259" key="7">
    <source>
        <dbReference type="Pfam" id="PF07727"/>
    </source>
</evidence>
<evidence type="ECO:0000313" key="10">
    <source>
        <dbReference type="RefSeq" id="XP_010246030.1"/>
    </source>
</evidence>
<dbReference type="GO" id="GO:0030690">
    <property type="term" value="C:Noc1p-Noc2p complex"/>
    <property type="evidence" value="ECO:0000318"/>
    <property type="project" value="GO_Central"/>
</dbReference>
<protein>
    <submittedName>
        <fullName evidence="10">Nucleolar complex protein 2 homolog</fullName>
    </submittedName>
</protein>
<feature type="domain" description="Retrovirus-related Pol polyprotein from transposon TNT 1-94-like beta-barrel" evidence="8">
    <location>
        <begin position="243"/>
        <end position="291"/>
    </location>
</feature>
<keyword evidence="6" id="KW-0812">Transmembrane</keyword>
<reference evidence="10" key="1">
    <citation type="submission" date="2025-08" db="UniProtKB">
        <authorList>
            <consortium name="RefSeq"/>
        </authorList>
    </citation>
    <scope>IDENTIFICATION</scope>
</reference>
<dbReference type="Proteomes" id="UP000189703">
    <property type="component" value="Unplaced"/>
</dbReference>
<keyword evidence="9" id="KW-1185">Reference proteome</keyword>
<evidence type="ECO:0000256" key="4">
    <source>
        <dbReference type="ARBA" id="ARBA00023242"/>
    </source>
</evidence>
<dbReference type="KEGG" id="nnu:104589409"/>
<feature type="compositionally biased region" description="Low complexity" evidence="5">
    <location>
        <begin position="167"/>
        <end position="185"/>
    </location>
</feature>
<keyword evidence="6" id="KW-1133">Transmembrane helix</keyword>
<dbReference type="GO" id="GO:0005654">
    <property type="term" value="C:nucleoplasm"/>
    <property type="evidence" value="ECO:0000318"/>
    <property type="project" value="GO_Central"/>
</dbReference>
<keyword evidence="4" id="KW-0539">Nucleus</keyword>
<dbReference type="GeneID" id="104589409"/>
<dbReference type="GO" id="GO:0005730">
    <property type="term" value="C:nucleolus"/>
    <property type="evidence" value="ECO:0000318"/>
    <property type="project" value="GO_Central"/>
</dbReference>
<dbReference type="AlphaFoldDB" id="A0A1U7Z1U0"/>
<dbReference type="GO" id="GO:0042273">
    <property type="term" value="P:ribosomal large subunit biogenesis"/>
    <property type="evidence" value="ECO:0000318"/>
    <property type="project" value="GO_Central"/>
</dbReference>
<evidence type="ECO:0000256" key="3">
    <source>
        <dbReference type="ARBA" id="ARBA00022750"/>
    </source>
</evidence>
<dbReference type="Pfam" id="PF07727">
    <property type="entry name" value="RVT_2"/>
    <property type="match status" value="1"/>
</dbReference>
<evidence type="ECO:0000256" key="6">
    <source>
        <dbReference type="SAM" id="Phobius"/>
    </source>
</evidence>
<dbReference type="RefSeq" id="XP_010246030.1">
    <property type="nucleotide sequence ID" value="XM_010247728.1"/>
</dbReference>
<dbReference type="OrthoDB" id="10266662at2759"/>
<organism evidence="9 10">
    <name type="scientific">Nelumbo nucifera</name>
    <name type="common">Sacred lotus</name>
    <dbReference type="NCBI Taxonomy" id="4432"/>
    <lineage>
        <taxon>Eukaryota</taxon>
        <taxon>Viridiplantae</taxon>
        <taxon>Streptophyta</taxon>
        <taxon>Embryophyta</taxon>
        <taxon>Tracheophyta</taxon>
        <taxon>Spermatophyta</taxon>
        <taxon>Magnoliopsida</taxon>
        <taxon>Proteales</taxon>
        <taxon>Nelumbonaceae</taxon>
        <taxon>Nelumbo</taxon>
    </lineage>
</organism>
<dbReference type="GO" id="GO:0030691">
    <property type="term" value="C:Noc2p-Noc3p complex"/>
    <property type="evidence" value="ECO:0000318"/>
    <property type="project" value="GO_Central"/>
</dbReference>
<evidence type="ECO:0000259" key="8">
    <source>
        <dbReference type="Pfam" id="PF22936"/>
    </source>
</evidence>
<keyword evidence="3" id="KW-0064">Aspartyl protease</keyword>